<sequence length="131" mass="13992">MAQYNPPPTRVFRNAESLAQELQQAIQDAQDRKGDKSEVKEARETREALKNAKNKIQSKLNGNKSLLQQAGYGDLVNNAEDLIGRLQGAIQEATNFINDNSGGIGDIPAPTPGLPTPIARLSGTVGVHGSS</sequence>
<evidence type="ECO:0000256" key="1">
    <source>
        <dbReference type="SAM" id="MobiDB-lite"/>
    </source>
</evidence>
<protein>
    <submittedName>
        <fullName evidence="2">Uncharacterized protein</fullName>
    </submittedName>
</protein>
<gene>
    <name evidence="2" type="ORF">GGP82_002424</name>
</gene>
<dbReference type="AlphaFoldDB" id="A0A9X2U0T5"/>
<dbReference type="RefSeq" id="WP_259083832.1">
    <property type="nucleotide sequence ID" value="NZ_JANTYZ010000007.1"/>
</dbReference>
<reference evidence="2" key="1">
    <citation type="submission" date="2022-08" db="EMBL/GenBank/DDBJ databases">
        <title>Genomic Encyclopedia of Type Strains, Phase V (KMG-V): Genome sequencing to study the core and pangenomes of soil and plant-associated prokaryotes.</title>
        <authorList>
            <person name="Whitman W."/>
        </authorList>
    </citation>
    <scope>NUCLEOTIDE SEQUENCE</scope>
    <source>
        <strain evidence="2">SP2016B</strain>
    </source>
</reference>
<name>A0A9X2U0T5_9BACT</name>
<evidence type="ECO:0000313" key="2">
    <source>
        <dbReference type="EMBL" id="MCS3865860.1"/>
    </source>
</evidence>
<feature type="region of interest" description="Disordered" evidence="1">
    <location>
        <begin position="23"/>
        <end position="56"/>
    </location>
</feature>
<proteinExistence type="predicted"/>
<accession>A0A9X2U0T5</accession>
<evidence type="ECO:0000313" key="3">
    <source>
        <dbReference type="Proteomes" id="UP001155034"/>
    </source>
</evidence>
<feature type="compositionally biased region" description="Basic and acidic residues" evidence="1">
    <location>
        <begin position="29"/>
        <end position="50"/>
    </location>
</feature>
<comment type="caution">
    <text evidence="2">The sequence shown here is derived from an EMBL/GenBank/DDBJ whole genome shotgun (WGS) entry which is preliminary data.</text>
</comment>
<dbReference type="EMBL" id="JANTYZ010000007">
    <property type="protein sequence ID" value="MCS3865860.1"/>
    <property type="molecule type" value="Genomic_DNA"/>
</dbReference>
<dbReference type="Proteomes" id="UP001155034">
    <property type="component" value="Unassembled WGS sequence"/>
</dbReference>
<organism evidence="2 3">
    <name type="scientific">Salinibacter ruber</name>
    <dbReference type="NCBI Taxonomy" id="146919"/>
    <lineage>
        <taxon>Bacteria</taxon>
        <taxon>Pseudomonadati</taxon>
        <taxon>Rhodothermota</taxon>
        <taxon>Rhodothermia</taxon>
        <taxon>Rhodothermales</taxon>
        <taxon>Salinibacteraceae</taxon>
        <taxon>Salinibacter</taxon>
    </lineage>
</organism>